<accession>A0A1H1A0B8</accession>
<protein>
    <recommendedName>
        <fullName evidence="4">DUF2795 domain-containing protein</fullName>
    </recommendedName>
</protein>
<dbReference type="InterPro" id="IPR021527">
    <property type="entry name" value="DUF2795"/>
</dbReference>
<dbReference type="STRING" id="995062.SAMN04489718_1341"/>
<evidence type="ECO:0000313" key="2">
    <source>
        <dbReference type="EMBL" id="SDQ33089.1"/>
    </source>
</evidence>
<dbReference type="OrthoDB" id="6161020at2"/>
<name>A0A1H1A0B8_9ACTN</name>
<dbReference type="RefSeq" id="WP_092521755.1">
    <property type="nucleotide sequence ID" value="NZ_FNKO01000001.1"/>
</dbReference>
<gene>
    <name evidence="2" type="ORF">SAMN04489718_1341</name>
</gene>
<dbReference type="Proteomes" id="UP000199301">
    <property type="component" value="Unassembled WGS sequence"/>
</dbReference>
<evidence type="ECO:0008006" key="4">
    <source>
        <dbReference type="Google" id="ProtNLM"/>
    </source>
</evidence>
<reference evidence="3" key="1">
    <citation type="submission" date="2016-10" db="EMBL/GenBank/DDBJ databases">
        <authorList>
            <person name="Varghese N."/>
            <person name="Submissions S."/>
        </authorList>
    </citation>
    <scope>NUCLEOTIDE SEQUENCE [LARGE SCALE GENOMIC DNA]</scope>
    <source>
        <strain evidence="3">DSM 45459</strain>
    </source>
</reference>
<dbReference type="EMBL" id="FNKO01000001">
    <property type="protein sequence ID" value="SDQ33089.1"/>
    <property type="molecule type" value="Genomic_DNA"/>
</dbReference>
<sequence>MTDADERRVNKALQGLEFPADKQRLLRYAEDRQADPRTLRALRTLPEGTYQDSAEVASAVPQRPEQESSSG</sequence>
<organism evidence="2 3">
    <name type="scientific">Actinopolyspora saharensis</name>
    <dbReference type="NCBI Taxonomy" id="995062"/>
    <lineage>
        <taxon>Bacteria</taxon>
        <taxon>Bacillati</taxon>
        <taxon>Actinomycetota</taxon>
        <taxon>Actinomycetes</taxon>
        <taxon>Actinopolysporales</taxon>
        <taxon>Actinopolysporaceae</taxon>
        <taxon>Actinopolyspora</taxon>
    </lineage>
</organism>
<feature type="region of interest" description="Disordered" evidence="1">
    <location>
        <begin position="45"/>
        <end position="71"/>
    </location>
</feature>
<keyword evidence="3" id="KW-1185">Reference proteome</keyword>
<dbReference type="AlphaFoldDB" id="A0A1H1A0B8"/>
<proteinExistence type="predicted"/>
<evidence type="ECO:0000313" key="3">
    <source>
        <dbReference type="Proteomes" id="UP000199301"/>
    </source>
</evidence>
<evidence type="ECO:0000256" key="1">
    <source>
        <dbReference type="SAM" id="MobiDB-lite"/>
    </source>
</evidence>
<dbReference type="Pfam" id="PF11387">
    <property type="entry name" value="DUF2795"/>
    <property type="match status" value="1"/>
</dbReference>